<proteinExistence type="predicted"/>
<evidence type="ECO:0000256" key="1">
    <source>
        <dbReference type="SAM" id="MobiDB-lite"/>
    </source>
</evidence>
<evidence type="ECO:0000313" key="3">
    <source>
        <dbReference type="EMBL" id="PMD56517.1"/>
    </source>
</evidence>
<organism evidence="3 4">
    <name type="scientific">Hyaloscypha bicolor E</name>
    <dbReference type="NCBI Taxonomy" id="1095630"/>
    <lineage>
        <taxon>Eukaryota</taxon>
        <taxon>Fungi</taxon>
        <taxon>Dikarya</taxon>
        <taxon>Ascomycota</taxon>
        <taxon>Pezizomycotina</taxon>
        <taxon>Leotiomycetes</taxon>
        <taxon>Helotiales</taxon>
        <taxon>Hyaloscyphaceae</taxon>
        <taxon>Hyaloscypha</taxon>
        <taxon>Hyaloscypha bicolor</taxon>
    </lineage>
</organism>
<dbReference type="AlphaFoldDB" id="A0A2J6T0H8"/>
<evidence type="ECO:0000256" key="2">
    <source>
        <dbReference type="SAM" id="SignalP"/>
    </source>
</evidence>
<feature type="compositionally biased region" description="Low complexity" evidence="1">
    <location>
        <begin position="82"/>
        <end position="146"/>
    </location>
</feature>
<feature type="compositionally biased region" description="Low complexity" evidence="1">
    <location>
        <begin position="154"/>
        <end position="173"/>
    </location>
</feature>
<accession>A0A2J6T0H8</accession>
<gene>
    <name evidence="3" type="ORF">K444DRAFT_66462</name>
</gene>
<dbReference type="GeneID" id="36595061"/>
<feature type="signal peptide" evidence="2">
    <location>
        <begin position="1"/>
        <end position="20"/>
    </location>
</feature>
<feature type="region of interest" description="Disordered" evidence="1">
    <location>
        <begin position="71"/>
        <end position="190"/>
    </location>
</feature>
<dbReference type="OrthoDB" id="3564999at2759"/>
<evidence type="ECO:0000313" key="4">
    <source>
        <dbReference type="Proteomes" id="UP000235371"/>
    </source>
</evidence>
<dbReference type="InParanoid" id="A0A2J6T0H8"/>
<protein>
    <submittedName>
        <fullName evidence="3">Uncharacterized protein</fullName>
    </submittedName>
</protein>
<name>A0A2J6T0H8_9HELO</name>
<keyword evidence="4" id="KW-1185">Reference proteome</keyword>
<reference evidence="3 4" key="1">
    <citation type="submission" date="2016-04" db="EMBL/GenBank/DDBJ databases">
        <title>A degradative enzymes factory behind the ericoid mycorrhizal symbiosis.</title>
        <authorList>
            <consortium name="DOE Joint Genome Institute"/>
            <person name="Martino E."/>
            <person name="Morin E."/>
            <person name="Grelet G."/>
            <person name="Kuo A."/>
            <person name="Kohler A."/>
            <person name="Daghino S."/>
            <person name="Barry K."/>
            <person name="Choi C."/>
            <person name="Cichocki N."/>
            <person name="Clum A."/>
            <person name="Copeland A."/>
            <person name="Hainaut M."/>
            <person name="Haridas S."/>
            <person name="Labutti K."/>
            <person name="Lindquist E."/>
            <person name="Lipzen A."/>
            <person name="Khouja H.-R."/>
            <person name="Murat C."/>
            <person name="Ohm R."/>
            <person name="Olson A."/>
            <person name="Spatafora J."/>
            <person name="Veneault-Fourrey C."/>
            <person name="Henrissat B."/>
            <person name="Grigoriev I."/>
            <person name="Martin F."/>
            <person name="Perotto S."/>
        </authorList>
    </citation>
    <scope>NUCLEOTIDE SEQUENCE [LARGE SCALE GENOMIC DNA]</scope>
    <source>
        <strain evidence="3 4">E</strain>
    </source>
</reference>
<dbReference type="Proteomes" id="UP000235371">
    <property type="component" value="Unassembled WGS sequence"/>
</dbReference>
<sequence length="190" mass="18588">MRGQIFFSYALVAFATTAYSSPLVARTDEVEARSPYVVDGKAFNGGIVDVGKEFVERRKYIVARAGTGTVSKASATSKPGVAKSTGAAAPKATSKSGAAKATGATPPKATSKPGAAKATGATASKASVSKAGATTKPAAAKATTPADLPGCPAVGGAKASASKSGAAKATGAARRADKPLGCDPTKLQAK</sequence>
<feature type="chain" id="PRO_5014453598" evidence="2">
    <location>
        <begin position="21"/>
        <end position="190"/>
    </location>
</feature>
<dbReference type="EMBL" id="KZ613848">
    <property type="protein sequence ID" value="PMD56517.1"/>
    <property type="molecule type" value="Genomic_DNA"/>
</dbReference>
<keyword evidence="2" id="KW-0732">Signal</keyword>
<dbReference type="RefSeq" id="XP_024733421.1">
    <property type="nucleotide sequence ID" value="XM_024886985.1"/>
</dbReference>